<organism evidence="1 2">
    <name type="scientific">Geomicrobium sediminis</name>
    <dbReference type="NCBI Taxonomy" id="1347788"/>
    <lineage>
        <taxon>Bacteria</taxon>
        <taxon>Bacillati</taxon>
        <taxon>Bacillota</taxon>
        <taxon>Bacilli</taxon>
        <taxon>Bacillales</taxon>
        <taxon>Geomicrobium</taxon>
    </lineage>
</organism>
<dbReference type="InterPro" id="IPR058600">
    <property type="entry name" value="YhjD-like"/>
</dbReference>
<gene>
    <name evidence="1" type="ORF">JOD17_000210</name>
</gene>
<name>A0ABS2P6V4_9BACL</name>
<keyword evidence="2" id="KW-1185">Reference proteome</keyword>
<comment type="caution">
    <text evidence="1">The sequence shown here is derived from an EMBL/GenBank/DDBJ whole genome shotgun (WGS) entry which is preliminary data.</text>
</comment>
<evidence type="ECO:0000313" key="2">
    <source>
        <dbReference type="Proteomes" id="UP000741863"/>
    </source>
</evidence>
<reference evidence="1 2" key="1">
    <citation type="submission" date="2021-01" db="EMBL/GenBank/DDBJ databases">
        <title>Genomic Encyclopedia of Type Strains, Phase IV (KMG-IV): sequencing the most valuable type-strain genomes for metagenomic binning, comparative biology and taxonomic classification.</title>
        <authorList>
            <person name="Goeker M."/>
        </authorList>
    </citation>
    <scope>NUCLEOTIDE SEQUENCE [LARGE SCALE GENOMIC DNA]</scope>
    <source>
        <strain evidence="1 2">DSM 25540</strain>
    </source>
</reference>
<proteinExistence type="predicted"/>
<dbReference type="EMBL" id="JAFBEC010000001">
    <property type="protein sequence ID" value="MBM7631119.1"/>
    <property type="molecule type" value="Genomic_DNA"/>
</dbReference>
<protein>
    <submittedName>
        <fullName evidence="1">Uncharacterized protein</fullName>
    </submittedName>
</protein>
<sequence>MKPHEYKRDYDLAHEYIILELTIRSLNRDQRIYAADNSPFKLSRIWQGYTESLISKGNRRMKHIKKHLYKYGIKISKKDQLSSGGTVHYEAWCRGQLIEMKYQPTMLYNHSCDMMQQLIDKPVETGIETLLWDV</sequence>
<dbReference type="Proteomes" id="UP000741863">
    <property type="component" value="Unassembled WGS sequence"/>
</dbReference>
<dbReference type="RefSeq" id="WP_204695310.1">
    <property type="nucleotide sequence ID" value="NZ_JAFBEC010000001.1"/>
</dbReference>
<dbReference type="Pfam" id="PF26325">
    <property type="entry name" value="YhjD"/>
    <property type="match status" value="1"/>
</dbReference>
<accession>A0ABS2P6V4</accession>
<evidence type="ECO:0000313" key="1">
    <source>
        <dbReference type="EMBL" id="MBM7631119.1"/>
    </source>
</evidence>